<dbReference type="OrthoDB" id="5326588at2759"/>
<evidence type="ECO:0000256" key="17">
    <source>
        <dbReference type="ARBA" id="ARBA00042688"/>
    </source>
</evidence>
<evidence type="ECO:0000256" key="11">
    <source>
        <dbReference type="ARBA" id="ARBA00023011"/>
    </source>
</evidence>
<dbReference type="GO" id="GO:0047598">
    <property type="term" value="F:7-dehydrocholesterol reductase activity"/>
    <property type="evidence" value="ECO:0007669"/>
    <property type="project" value="UniProtKB-EC"/>
</dbReference>
<feature type="transmembrane region" description="Helical" evidence="18">
    <location>
        <begin position="191"/>
        <end position="209"/>
    </location>
</feature>
<gene>
    <name evidence="19" type="ORF">CCM_08633</name>
</gene>
<dbReference type="OMA" id="QTQYLAM"/>
<keyword evidence="8 18" id="KW-0752">Steroid biosynthesis</keyword>
<keyword evidence="15 18" id="KW-0753">Steroid metabolism</keyword>
<keyword evidence="7" id="KW-0521">NADP</keyword>
<evidence type="ECO:0000256" key="14">
    <source>
        <dbReference type="ARBA" id="ARBA00023166"/>
    </source>
</evidence>
<evidence type="ECO:0000256" key="6">
    <source>
        <dbReference type="ARBA" id="ARBA00022778"/>
    </source>
</evidence>
<organism evidence="19 20">
    <name type="scientific">Cordyceps militaris (strain CM01)</name>
    <name type="common">Caterpillar fungus</name>
    <dbReference type="NCBI Taxonomy" id="983644"/>
    <lineage>
        <taxon>Eukaryota</taxon>
        <taxon>Fungi</taxon>
        <taxon>Dikarya</taxon>
        <taxon>Ascomycota</taxon>
        <taxon>Pezizomycotina</taxon>
        <taxon>Sordariomycetes</taxon>
        <taxon>Hypocreomycetidae</taxon>
        <taxon>Hypocreales</taxon>
        <taxon>Cordycipitaceae</taxon>
        <taxon>Cordyceps</taxon>
    </lineage>
</organism>
<evidence type="ECO:0000256" key="18">
    <source>
        <dbReference type="RuleBase" id="RU369120"/>
    </source>
</evidence>
<dbReference type="GO" id="GO:0005789">
    <property type="term" value="C:endoplasmic reticulum membrane"/>
    <property type="evidence" value="ECO:0007669"/>
    <property type="project" value="TreeGrafter"/>
</dbReference>
<keyword evidence="4" id="KW-0153">Cholesterol metabolism</keyword>
<evidence type="ECO:0000256" key="12">
    <source>
        <dbReference type="ARBA" id="ARBA00023098"/>
    </source>
</evidence>
<keyword evidence="14 18" id="KW-1207">Sterol metabolism</keyword>
<evidence type="ECO:0000256" key="10">
    <source>
        <dbReference type="ARBA" id="ARBA00023002"/>
    </source>
</evidence>
<dbReference type="EMBL" id="JH126405">
    <property type="protein sequence ID" value="EGX88588.1"/>
    <property type="molecule type" value="Genomic_DNA"/>
</dbReference>
<keyword evidence="9 18" id="KW-1133">Transmembrane helix</keyword>
<comment type="subcellular location">
    <subcellularLocation>
        <location evidence="1">Membrane</location>
        <topology evidence="1">Multi-pass membrane protein</topology>
    </subcellularLocation>
</comment>
<keyword evidence="3 18" id="KW-0444">Lipid biosynthesis</keyword>
<feature type="transmembrane region" description="Helical" evidence="18">
    <location>
        <begin position="101"/>
        <end position="119"/>
    </location>
</feature>
<dbReference type="InterPro" id="IPR001171">
    <property type="entry name" value="ERG24_DHCR-like"/>
</dbReference>
<dbReference type="AlphaFoldDB" id="G3JRI5"/>
<dbReference type="KEGG" id="cmt:CCM_08633"/>
<evidence type="ECO:0000256" key="8">
    <source>
        <dbReference type="ARBA" id="ARBA00022955"/>
    </source>
</evidence>
<reference evidence="19 20" key="1">
    <citation type="journal article" date="2011" name="Genome Biol.">
        <title>Genome sequence of the insect pathogenic fungus Cordyceps militaris, a valued traditional Chinese medicine.</title>
        <authorList>
            <person name="Zheng P."/>
            <person name="Xia Y."/>
            <person name="Xiao G."/>
            <person name="Xiong C."/>
            <person name="Hu X."/>
            <person name="Zhang S."/>
            <person name="Zheng H."/>
            <person name="Huang Y."/>
            <person name="Zhou Y."/>
            <person name="Wang S."/>
            <person name="Zhao G.P."/>
            <person name="Liu X."/>
            <person name="St Leger R.J."/>
            <person name="Wang C."/>
        </authorList>
    </citation>
    <scope>NUCLEOTIDE SEQUENCE [LARGE SCALE GENOMIC DNA]</scope>
    <source>
        <strain evidence="19 20">CM01</strain>
    </source>
</reference>
<name>G3JRI5_CORMM</name>
<comment type="caution">
    <text evidence="18">Lacks conserved residue(s) required for the propagation of feature annotation.</text>
</comment>
<evidence type="ECO:0000256" key="4">
    <source>
        <dbReference type="ARBA" id="ARBA00022548"/>
    </source>
</evidence>
<dbReference type="VEuPathDB" id="FungiDB:CCM_08633"/>
<dbReference type="EC" id="1.3.1.21" evidence="16"/>
<dbReference type="InParanoid" id="G3JRI5"/>
<evidence type="ECO:0000256" key="15">
    <source>
        <dbReference type="ARBA" id="ARBA00023221"/>
    </source>
</evidence>
<keyword evidence="5 18" id="KW-0812">Transmembrane</keyword>
<dbReference type="PANTHER" id="PTHR21257:SF38">
    <property type="entry name" value="7-DEHYDROCHOLESTEROL REDUCTASE"/>
    <property type="match status" value="1"/>
</dbReference>
<sequence>MYEPGANGKVAKALNEATSILLITNSPLFCFFCYTAYSDFNSSLYDAAVSLVSRGPVAFFSHHLPQSSSSDQFWYNLFNGGELHPRTGQFFDWKHFNASRTGGILLWTLIDLSFAAWQVELHQTLTSTMVAAVLFRAIVVVDYFWYEHWFFETLDGCHERFSFYSIYGFAVMLPLIWTLQTQYLALHPVELSWPLVSAAYFVFACGFLLSHDANGQRVASRRKSGQVTIWGKPARYVKAQYTTTDGKTHQTILLCSGK</sequence>
<evidence type="ECO:0000256" key="1">
    <source>
        <dbReference type="ARBA" id="ARBA00004141"/>
    </source>
</evidence>
<dbReference type="STRING" id="983644.G3JRI5"/>
<keyword evidence="11 18" id="KW-0756">Sterol biosynthesis</keyword>
<dbReference type="HOGENOM" id="CLU_015631_0_0_1"/>
<feature type="transmembrane region" description="Helical" evidence="18">
    <location>
        <begin position="125"/>
        <end position="145"/>
    </location>
</feature>
<evidence type="ECO:0000256" key="7">
    <source>
        <dbReference type="ARBA" id="ARBA00022857"/>
    </source>
</evidence>
<proteinExistence type="inferred from homology"/>
<dbReference type="Proteomes" id="UP000001610">
    <property type="component" value="Unassembled WGS sequence"/>
</dbReference>
<evidence type="ECO:0000256" key="3">
    <source>
        <dbReference type="ARBA" id="ARBA00022516"/>
    </source>
</evidence>
<feature type="transmembrane region" description="Helical" evidence="18">
    <location>
        <begin position="166"/>
        <end position="185"/>
    </location>
</feature>
<evidence type="ECO:0000313" key="19">
    <source>
        <dbReference type="EMBL" id="EGX88588.1"/>
    </source>
</evidence>
<accession>G3JRI5</accession>
<evidence type="ECO:0000256" key="5">
    <source>
        <dbReference type="ARBA" id="ARBA00022692"/>
    </source>
</evidence>
<dbReference type="Pfam" id="PF01222">
    <property type="entry name" value="ERG4_ERG24"/>
    <property type="match status" value="1"/>
</dbReference>
<evidence type="ECO:0000256" key="16">
    <source>
        <dbReference type="ARBA" id="ARBA00038851"/>
    </source>
</evidence>
<comment type="similarity">
    <text evidence="2 18">Belongs to the ERG4/ERG24 family.</text>
</comment>
<protein>
    <recommendedName>
        <fullName evidence="16">7-dehydrocholesterol reductase</fullName>
        <ecNumber evidence="16">1.3.1.21</ecNumber>
    </recommendedName>
    <alternativeName>
        <fullName evidence="17">Sterol Delta(7)-reductase</fullName>
    </alternativeName>
</protein>
<dbReference type="GO" id="GO:0006695">
    <property type="term" value="P:cholesterol biosynthetic process"/>
    <property type="evidence" value="ECO:0007669"/>
    <property type="project" value="UniProtKB-KW"/>
</dbReference>
<dbReference type="eggNOG" id="KOG1435">
    <property type="taxonomic scope" value="Eukaryota"/>
</dbReference>
<dbReference type="RefSeq" id="XP_006673833.1">
    <property type="nucleotide sequence ID" value="XM_006673770.1"/>
</dbReference>
<keyword evidence="13 18" id="KW-0472">Membrane</keyword>
<evidence type="ECO:0000313" key="20">
    <source>
        <dbReference type="Proteomes" id="UP000001610"/>
    </source>
</evidence>
<evidence type="ECO:0000256" key="2">
    <source>
        <dbReference type="ARBA" id="ARBA00005402"/>
    </source>
</evidence>
<evidence type="ECO:0000256" key="9">
    <source>
        <dbReference type="ARBA" id="ARBA00022989"/>
    </source>
</evidence>
<evidence type="ECO:0000256" key="13">
    <source>
        <dbReference type="ARBA" id="ARBA00023136"/>
    </source>
</evidence>
<dbReference type="PANTHER" id="PTHR21257">
    <property type="entry name" value="DELTA(14)-STEROL REDUCTASE"/>
    <property type="match status" value="1"/>
</dbReference>
<keyword evidence="12 18" id="KW-0443">Lipid metabolism</keyword>
<keyword evidence="10 18" id="KW-0560">Oxidoreductase</keyword>
<dbReference type="GO" id="GO:0016132">
    <property type="term" value="P:brassinosteroid biosynthetic process"/>
    <property type="evidence" value="ECO:0007669"/>
    <property type="project" value="TreeGrafter"/>
</dbReference>
<dbReference type="GeneID" id="18170639"/>
<keyword evidence="20" id="KW-1185">Reference proteome</keyword>
<keyword evidence="6" id="KW-0152">Cholesterol biosynthesis</keyword>